<name>A0ABV6PGU4_9SPHN</name>
<evidence type="ECO:0000313" key="2">
    <source>
        <dbReference type="EMBL" id="MFC0589054.1"/>
    </source>
</evidence>
<dbReference type="Proteomes" id="UP001589943">
    <property type="component" value="Unassembled WGS sequence"/>
</dbReference>
<evidence type="ECO:0008006" key="4">
    <source>
        <dbReference type="Google" id="ProtNLM"/>
    </source>
</evidence>
<feature type="transmembrane region" description="Helical" evidence="1">
    <location>
        <begin position="213"/>
        <end position="232"/>
    </location>
</feature>
<sequence length="260" mass="27481">MIGTVPLVLLGIVLMAAMLLAYEGGLRLHRSISHRADGGNSESSDEGYVLSGVFGLLALLMAFAFSLALGRFDERRALAVAEANAIGTMASRLALVGADQQQPLRQALSDYASARVATGTAADTARWDRLGRDAGQLHDRFGSRLYQVIASGPADARTTLLVQAYDDLGDTAALRRSARAARLPEAVLALLAVYCMVGAGMLGYTIAASRAKHRIASGIFFLLLTAAFVTVLDLDRPRGGTIVVPQTELEDVARALARPA</sequence>
<keyword evidence="1" id="KW-0472">Membrane</keyword>
<feature type="transmembrane region" description="Helical" evidence="1">
    <location>
        <begin position="186"/>
        <end position="207"/>
    </location>
</feature>
<accession>A0ABV6PGU4</accession>
<comment type="caution">
    <text evidence="2">The sequence shown here is derived from an EMBL/GenBank/DDBJ whole genome shotgun (WGS) entry which is preliminary data.</text>
</comment>
<evidence type="ECO:0000313" key="3">
    <source>
        <dbReference type="Proteomes" id="UP001589943"/>
    </source>
</evidence>
<keyword evidence="1" id="KW-1133">Transmembrane helix</keyword>
<keyword evidence="1" id="KW-0812">Transmembrane</keyword>
<protein>
    <recommendedName>
        <fullName evidence="4">DUF4239 domain-containing protein</fullName>
    </recommendedName>
</protein>
<dbReference type="Pfam" id="PF14023">
    <property type="entry name" value="Bestrophin-like"/>
    <property type="match status" value="1"/>
</dbReference>
<dbReference type="RefSeq" id="WP_379480561.1">
    <property type="nucleotide sequence ID" value="NZ_JBHLTL010000004.1"/>
</dbReference>
<gene>
    <name evidence="2" type="ORF">ACFFF7_06475</name>
</gene>
<proteinExistence type="predicted"/>
<dbReference type="InterPro" id="IPR025333">
    <property type="entry name" value="DUF4239"/>
</dbReference>
<reference evidence="2 3" key="1">
    <citation type="submission" date="2024-09" db="EMBL/GenBank/DDBJ databases">
        <authorList>
            <person name="Sun Q."/>
            <person name="Mori K."/>
        </authorList>
    </citation>
    <scope>NUCLEOTIDE SEQUENCE [LARGE SCALE GENOMIC DNA]</scope>
    <source>
        <strain evidence="2 3">NCAIM B.02537</strain>
    </source>
</reference>
<dbReference type="EMBL" id="JBHLTL010000004">
    <property type="protein sequence ID" value="MFC0589054.1"/>
    <property type="molecule type" value="Genomic_DNA"/>
</dbReference>
<keyword evidence="3" id="KW-1185">Reference proteome</keyword>
<evidence type="ECO:0000256" key="1">
    <source>
        <dbReference type="SAM" id="Phobius"/>
    </source>
</evidence>
<feature type="transmembrane region" description="Helical" evidence="1">
    <location>
        <begin position="48"/>
        <end position="69"/>
    </location>
</feature>
<organism evidence="2 3">
    <name type="scientific">Novosphingobium aquiterrae</name>
    <dbReference type="NCBI Taxonomy" id="624388"/>
    <lineage>
        <taxon>Bacteria</taxon>
        <taxon>Pseudomonadati</taxon>
        <taxon>Pseudomonadota</taxon>
        <taxon>Alphaproteobacteria</taxon>
        <taxon>Sphingomonadales</taxon>
        <taxon>Sphingomonadaceae</taxon>
        <taxon>Novosphingobium</taxon>
    </lineage>
</organism>